<accession>A0A8J3EL47</accession>
<organism evidence="1 2">
    <name type="scientific">Pullulanibacillus pueri</name>
    <dbReference type="NCBI Taxonomy" id="1437324"/>
    <lineage>
        <taxon>Bacteria</taxon>
        <taxon>Bacillati</taxon>
        <taxon>Bacillota</taxon>
        <taxon>Bacilli</taxon>
        <taxon>Bacillales</taxon>
        <taxon>Sporolactobacillaceae</taxon>
        <taxon>Pullulanibacillus</taxon>
    </lineage>
</organism>
<reference evidence="1" key="1">
    <citation type="journal article" date="2014" name="Int. J. Syst. Evol. Microbiol.">
        <title>Complete genome sequence of Corynebacterium casei LMG S-19264T (=DSM 44701T), isolated from a smear-ripened cheese.</title>
        <authorList>
            <consortium name="US DOE Joint Genome Institute (JGI-PGF)"/>
            <person name="Walter F."/>
            <person name="Albersmeier A."/>
            <person name="Kalinowski J."/>
            <person name="Ruckert C."/>
        </authorList>
    </citation>
    <scope>NUCLEOTIDE SEQUENCE</scope>
    <source>
        <strain evidence="1">CGMCC 1.12777</strain>
    </source>
</reference>
<sequence>MFKRVFKHIFIPRRSKSNVLFFPKVDYQNDIHEATRSTRHYLLELLRLQGYIVEENLFLNEHFFDILIPEYRYIIYCSLSDPDDVMTKVFHKRLKNIATAHGYRLCVISKSHFYKDLHHLLALLKLNLH</sequence>
<proteinExistence type="predicted"/>
<evidence type="ECO:0000313" key="1">
    <source>
        <dbReference type="EMBL" id="GGH75095.1"/>
    </source>
</evidence>
<protein>
    <submittedName>
        <fullName evidence="1">Uncharacterized protein</fullName>
    </submittedName>
</protein>
<keyword evidence="2" id="KW-1185">Reference proteome</keyword>
<name>A0A8J3EL47_9BACL</name>
<evidence type="ECO:0000313" key="2">
    <source>
        <dbReference type="Proteomes" id="UP000656813"/>
    </source>
</evidence>
<dbReference type="RefSeq" id="WP_188495559.1">
    <property type="nucleotide sequence ID" value="NZ_BMFV01000002.1"/>
</dbReference>
<reference evidence="1" key="2">
    <citation type="submission" date="2020-09" db="EMBL/GenBank/DDBJ databases">
        <authorList>
            <person name="Sun Q."/>
            <person name="Zhou Y."/>
        </authorList>
    </citation>
    <scope>NUCLEOTIDE SEQUENCE</scope>
    <source>
        <strain evidence="1">CGMCC 1.12777</strain>
    </source>
</reference>
<comment type="caution">
    <text evidence="1">The sequence shown here is derived from an EMBL/GenBank/DDBJ whole genome shotgun (WGS) entry which is preliminary data.</text>
</comment>
<dbReference type="Proteomes" id="UP000656813">
    <property type="component" value="Unassembled WGS sequence"/>
</dbReference>
<dbReference type="AlphaFoldDB" id="A0A8J3EL47"/>
<dbReference type="EMBL" id="BMFV01000002">
    <property type="protein sequence ID" value="GGH75095.1"/>
    <property type="molecule type" value="Genomic_DNA"/>
</dbReference>
<gene>
    <name evidence="1" type="ORF">GCM10007096_03960</name>
</gene>